<accession>A0A7W6E9H7</accession>
<reference evidence="2 3" key="1">
    <citation type="submission" date="2020-08" db="EMBL/GenBank/DDBJ databases">
        <title>Genomic Encyclopedia of Type Strains, Phase IV (KMG-IV): sequencing the most valuable type-strain genomes for metagenomic binning, comparative biology and taxonomic classification.</title>
        <authorList>
            <person name="Goeker M."/>
        </authorList>
    </citation>
    <scope>NUCLEOTIDE SEQUENCE [LARGE SCALE GENOMIC DNA]</scope>
    <source>
        <strain evidence="2 3">DSM 102238</strain>
    </source>
</reference>
<organism evidence="2 3">
    <name type="scientific">Aureimonas pseudogalii</name>
    <dbReference type="NCBI Taxonomy" id="1744844"/>
    <lineage>
        <taxon>Bacteria</taxon>
        <taxon>Pseudomonadati</taxon>
        <taxon>Pseudomonadota</taxon>
        <taxon>Alphaproteobacteria</taxon>
        <taxon>Hyphomicrobiales</taxon>
        <taxon>Aurantimonadaceae</taxon>
        <taxon>Aureimonas</taxon>
    </lineage>
</organism>
<dbReference type="EMBL" id="JACIEK010000001">
    <property type="protein sequence ID" value="MBB3997236.1"/>
    <property type="molecule type" value="Genomic_DNA"/>
</dbReference>
<dbReference type="Proteomes" id="UP000542776">
    <property type="component" value="Unassembled WGS sequence"/>
</dbReference>
<sequence>MTIYHPIRDLPIVVFTNPEHGSIALIGDSAKTSFPFFRDPSAENAVARAEAFKAKVIAENEAEYARRRKAGDAAREKAAQKRMAEA</sequence>
<gene>
    <name evidence="2" type="ORF">GGR04_001057</name>
</gene>
<dbReference type="RefSeq" id="WP_183198546.1">
    <property type="nucleotide sequence ID" value="NZ_JACIEK010000001.1"/>
</dbReference>
<name>A0A7W6E9H7_9HYPH</name>
<dbReference type="AlphaFoldDB" id="A0A7W6E9H7"/>
<proteinExistence type="predicted"/>
<protein>
    <submittedName>
        <fullName evidence="2">Uncharacterized protein</fullName>
    </submittedName>
</protein>
<comment type="caution">
    <text evidence="2">The sequence shown here is derived from an EMBL/GenBank/DDBJ whole genome shotgun (WGS) entry which is preliminary data.</text>
</comment>
<evidence type="ECO:0000256" key="1">
    <source>
        <dbReference type="SAM" id="MobiDB-lite"/>
    </source>
</evidence>
<evidence type="ECO:0000313" key="2">
    <source>
        <dbReference type="EMBL" id="MBB3997236.1"/>
    </source>
</evidence>
<evidence type="ECO:0000313" key="3">
    <source>
        <dbReference type="Proteomes" id="UP000542776"/>
    </source>
</evidence>
<feature type="region of interest" description="Disordered" evidence="1">
    <location>
        <begin position="67"/>
        <end position="86"/>
    </location>
</feature>
<feature type="compositionally biased region" description="Basic and acidic residues" evidence="1">
    <location>
        <begin position="70"/>
        <end position="86"/>
    </location>
</feature>
<keyword evidence="3" id="KW-1185">Reference proteome</keyword>